<keyword evidence="2" id="KW-1185">Reference proteome</keyword>
<dbReference type="VEuPathDB" id="TrichDB:TVAG_241890"/>
<protein>
    <submittedName>
        <fullName evidence="1">Uncharacterized protein</fullName>
    </submittedName>
</protein>
<dbReference type="VEuPathDB" id="TrichDB:TVAGG3_0727440"/>
<organism evidence="1 2">
    <name type="scientific">Trichomonas vaginalis (strain ATCC PRA-98 / G3)</name>
    <dbReference type="NCBI Taxonomy" id="412133"/>
    <lineage>
        <taxon>Eukaryota</taxon>
        <taxon>Metamonada</taxon>
        <taxon>Parabasalia</taxon>
        <taxon>Trichomonadida</taxon>
        <taxon>Trichomonadidae</taxon>
        <taxon>Trichomonas</taxon>
    </lineage>
</organism>
<reference evidence="1" key="2">
    <citation type="journal article" date="2007" name="Science">
        <title>Draft genome sequence of the sexually transmitted pathogen Trichomonas vaginalis.</title>
        <authorList>
            <person name="Carlton J.M."/>
            <person name="Hirt R.P."/>
            <person name="Silva J.C."/>
            <person name="Delcher A.L."/>
            <person name="Schatz M."/>
            <person name="Zhao Q."/>
            <person name="Wortman J.R."/>
            <person name="Bidwell S.L."/>
            <person name="Alsmark U.C.M."/>
            <person name="Besteiro S."/>
            <person name="Sicheritz-Ponten T."/>
            <person name="Noel C.J."/>
            <person name="Dacks J.B."/>
            <person name="Foster P.G."/>
            <person name="Simillion C."/>
            <person name="Van de Peer Y."/>
            <person name="Miranda-Saavedra D."/>
            <person name="Barton G.J."/>
            <person name="Westrop G.D."/>
            <person name="Mueller S."/>
            <person name="Dessi D."/>
            <person name="Fiori P.L."/>
            <person name="Ren Q."/>
            <person name="Paulsen I."/>
            <person name="Zhang H."/>
            <person name="Bastida-Corcuera F.D."/>
            <person name="Simoes-Barbosa A."/>
            <person name="Brown M.T."/>
            <person name="Hayes R.D."/>
            <person name="Mukherjee M."/>
            <person name="Okumura C.Y."/>
            <person name="Schneider R."/>
            <person name="Smith A.J."/>
            <person name="Vanacova S."/>
            <person name="Villalvazo M."/>
            <person name="Haas B.J."/>
            <person name="Pertea M."/>
            <person name="Feldblyum T.V."/>
            <person name="Utterback T.R."/>
            <person name="Shu C.L."/>
            <person name="Osoegawa K."/>
            <person name="de Jong P.J."/>
            <person name="Hrdy I."/>
            <person name="Horvathova L."/>
            <person name="Zubacova Z."/>
            <person name="Dolezal P."/>
            <person name="Malik S.B."/>
            <person name="Logsdon J.M. Jr."/>
            <person name="Henze K."/>
            <person name="Gupta A."/>
            <person name="Wang C.C."/>
            <person name="Dunne R.L."/>
            <person name="Upcroft J.A."/>
            <person name="Upcroft P."/>
            <person name="White O."/>
            <person name="Salzberg S.L."/>
            <person name="Tang P."/>
            <person name="Chiu C.-H."/>
            <person name="Lee Y.-S."/>
            <person name="Embley T.M."/>
            <person name="Coombs G.H."/>
            <person name="Mottram J.C."/>
            <person name="Tachezy J."/>
            <person name="Fraser-Liggett C.M."/>
            <person name="Johnson P.J."/>
        </authorList>
    </citation>
    <scope>NUCLEOTIDE SEQUENCE [LARGE SCALE GENOMIC DNA]</scope>
    <source>
        <strain evidence="1">G3</strain>
    </source>
</reference>
<gene>
    <name evidence="1" type="ORF">TVAG_241890</name>
</gene>
<dbReference type="KEGG" id="tva:4752235"/>
<dbReference type="EMBL" id="DS113854">
    <property type="protein sequence ID" value="EAX94502.1"/>
    <property type="molecule type" value="Genomic_DNA"/>
</dbReference>
<sequence>MSMNIKSILAKYSSNLRRDFLAILVKLSAKKLNMYTVRNDWRTKKGMLDFLERNWEAISKFIVSDPAISWFCNNYSNMAQAFTDRKFAFFIQDNWSSVGDILSRADVLTILQYQKPVIKQMLETKDPVQIPPIWAQFQPSRDLFHIIKMYKTGSPVESPKVSPCNSPRLDTTEETIDSFPQMNEYDFGNFEPDLVDPGFFDQQFIFSDE</sequence>
<evidence type="ECO:0000313" key="1">
    <source>
        <dbReference type="EMBL" id="EAX94502.1"/>
    </source>
</evidence>
<evidence type="ECO:0000313" key="2">
    <source>
        <dbReference type="Proteomes" id="UP000001542"/>
    </source>
</evidence>
<dbReference type="AlphaFoldDB" id="A2FKS8"/>
<dbReference type="RefSeq" id="XP_001307432.1">
    <property type="nucleotide sequence ID" value="XM_001307431.1"/>
</dbReference>
<dbReference type="Proteomes" id="UP000001542">
    <property type="component" value="Unassembled WGS sequence"/>
</dbReference>
<proteinExistence type="predicted"/>
<name>A2FKS8_TRIV3</name>
<accession>A2FKS8</accession>
<dbReference type="InParanoid" id="A2FKS8"/>
<reference evidence="1" key="1">
    <citation type="submission" date="2006-10" db="EMBL/GenBank/DDBJ databases">
        <authorList>
            <person name="Amadeo P."/>
            <person name="Zhao Q."/>
            <person name="Wortman J."/>
            <person name="Fraser-Liggett C."/>
            <person name="Carlton J."/>
        </authorList>
    </citation>
    <scope>NUCLEOTIDE SEQUENCE</scope>
    <source>
        <strain evidence="1">G3</strain>
    </source>
</reference>